<comment type="similarity">
    <text evidence="2">Belongs to the MLF family.</text>
</comment>
<keyword evidence="4" id="KW-0597">Phosphoprotein</keyword>
<dbReference type="GO" id="GO:0005737">
    <property type="term" value="C:cytoplasm"/>
    <property type="evidence" value="ECO:0007669"/>
    <property type="project" value="UniProtKB-SubCell"/>
</dbReference>
<protein>
    <submittedName>
        <fullName evidence="7">Uncharacterized protein LOC107485857</fullName>
    </submittedName>
</protein>
<keyword evidence="6" id="KW-1185">Reference proteome</keyword>
<feature type="non-terminal residue" evidence="7">
    <location>
        <position position="1"/>
    </location>
</feature>
<sequence length="219" mass="24228">VFYIRHSCRRSRRRSRCRFHFRRRYHFGRVYCSRELLDQATSSINVFSDLFSLSVVAATVAIAVCAAVAATVSTVDDTVVAVVQRICRSVHSRASSSTLLSLTPISPLNCRWATGSDMQETTGAEPQTQSFCFQSSTVRYGGANGTYYTSSTTRRTGSDGVTFKVAKEADSSIREASHRVSKGIHGKGHSLSRKLNSDGRVDMQAVICSEYIIDLIFFN</sequence>
<dbReference type="GeneID" id="107485857"/>
<evidence type="ECO:0000256" key="2">
    <source>
        <dbReference type="ARBA" id="ARBA00008332"/>
    </source>
</evidence>
<reference evidence="6" key="1">
    <citation type="journal article" date="2016" name="Nat. Genet.">
        <title>The genome sequences of Arachis duranensis and Arachis ipaensis, the diploid ancestors of cultivated peanut.</title>
        <authorList>
            <person name="Bertioli D.J."/>
            <person name="Cannon S.B."/>
            <person name="Froenicke L."/>
            <person name="Huang G."/>
            <person name="Farmer A.D."/>
            <person name="Cannon E.K."/>
            <person name="Liu X."/>
            <person name="Gao D."/>
            <person name="Clevenger J."/>
            <person name="Dash S."/>
            <person name="Ren L."/>
            <person name="Moretzsohn M.C."/>
            <person name="Shirasawa K."/>
            <person name="Huang W."/>
            <person name="Vidigal B."/>
            <person name="Abernathy B."/>
            <person name="Chu Y."/>
            <person name="Niederhuth C.E."/>
            <person name="Umale P."/>
            <person name="Araujo A.C."/>
            <person name="Kozik A."/>
            <person name="Kim K.D."/>
            <person name="Burow M.D."/>
            <person name="Varshney R.K."/>
            <person name="Wang X."/>
            <person name="Zhang X."/>
            <person name="Barkley N."/>
            <person name="Guimaraes P.M."/>
            <person name="Isobe S."/>
            <person name="Guo B."/>
            <person name="Liao B."/>
            <person name="Stalker H.T."/>
            <person name="Schmitz R.J."/>
            <person name="Scheffler B.E."/>
            <person name="Leal-Bertioli S.C."/>
            <person name="Xun X."/>
            <person name="Jackson S.A."/>
            <person name="Michelmore R."/>
            <person name="Ozias-Akins P."/>
        </authorList>
    </citation>
    <scope>NUCLEOTIDE SEQUENCE [LARGE SCALE GENOMIC DNA]</scope>
    <source>
        <strain evidence="6">cv. V14167</strain>
    </source>
</reference>
<evidence type="ECO:0000256" key="3">
    <source>
        <dbReference type="ARBA" id="ARBA00022490"/>
    </source>
</evidence>
<dbReference type="KEGG" id="adu:107485857"/>
<keyword evidence="5" id="KW-1133">Transmembrane helix</keyword>
<evidence type="ECO:0000313" key="7">
    <source>
        <dbReference type="RefSeq" id="XP_020996644.2"/>
    </source>
</evidence>
<proteinExistence type="inferred from homology"/>
<dbReference type="AlphaFoldDB" id="A0A6P5NJ80"/>
<evidence type="ECO:0000313" key="6">
    <source>
        <dbReference type="Proteomes" id="UP000515211"/>
    </source>
</evidence>
<keyword evidence="5" id="KW-0472">Membrane</keyword>
<name>A0A6P5NJ80_ARADU</name>
<dbReference type="RefSeq" id="XP_020996644.2">
    <property type="nucleotide sequence ID" value="XM_021140985.2"/>
</dbReference>
<dbReference type="PANTHER" id="PTHR13105">
    <property type="entry name" value="MYELOID LEUKEMIA FACTOR"/>
    <property type="match status" value="1"/>
</dbReference>
<dbReference type="Proteomes" id="UP000515211">
    <property type="component" value="Chromosome 4"/>
</dbReference>
<comment type="subcellular location">
    <subcellularLocation>
        <location evidence="1">Cytoplasm</location>
    </subcellularLocation>
</comment>
<accession>A0A6P5NJ80</accession>
<gene>
    <name evidence="7" type="primary">LOC107485857</name>
</gene>
<keyword evidence="5" id="KW-0812">Transmembrane</keyword>
<evidence type="ECO:0000256" key="4">
    <source>
        <dbReference type="ARBA" id="ARBA00022553"/>
    </source>
</evidence>
<evidence type="ECO:0000256" key="1">
    <source>
        <dbReference type="ARBA" id="ARBA00004496"/>
    </source>
</evidence>
<reference evidence="7" key="2">
    <citation type="submission" date="2025-08" db="UniProtKB">
        <authorList>
            <consortium name="RefSeq"/>
        </authorList>
    </citation>
    <scope>IDENTIFICATION</scope>
    <source>
        <tissue evidence="7">Whole plant</tissue>
    </source>
</reference>
<dbReference type="InterPro" id="IPR019376">
    <property type="entry name" value="Myeloid_leukemia_factor"/>
</dbReference>
<dbReference type="Pfam" id="PF10248">
    <property type="entry name" value="Mlf1IP"/>
    <property type="match status" value="1"/>
</dbReference>
<feature type="transmembrane region" description="Helical" evidence="5">
    <location>
        <begin position="50"/>
        <end position="72"/>
    </location>
</feature>
<organism evidence="6 7">
    <name type="scientific">Arachis duranensis</name>
    <name type="common">Wild peanut</name>
    <dbReference type="NCBI Taxonomy" id="130453"/>
    <lineage>
        <taxon>Eukaryota</taxon>
        <taxon>Viridiplantae</taxon>
        <taxon>Streptophyta</taxon>
        <taxon>Embryophyta</taxon>
        <taxon>Tracheophyta</taxon>
        <taxon>Spermatophyta</taxon>
        <taxon>Magnoliopsida</taxon>
        <taxon>eudicotyledons</taxon>
        <taxon>Gunneridae</taxon>
        <taxon>Pentapetalae</taxon>
        <taxon>rosids</taxon>
        <taxon>fabids</taxon>
        <taxon>Fabales</taxon>
        <taxon>Fabaceae</taxon>
        <taxon>Papilionoideae</taxon>
        <taxon>50 kb inversion clade</taxon>
        <taxon>dalbergioids sensu lato</taxon>
        <taxon>Dalbergieae</taxon>
        <taxon>Pterocarpus clade</taxon>
        <taxon>Arachis</taxon>
    </lineage>
</organism>
<evidence type="ECO:0000256" key="5">
    <source>
        <dbReference type="SAM" id="Phobius"/>
    </source>
</evidence>
<keyword evidence="3" id="KW-0963">Cytoplasm</keyword>